<dbReference type="InterPro" id="IPR024434">
    <property type="entry name" value="TSCPD_dom"/>
</dbReference>
<keyword evidence="7 14" id="KW-0547">Nucleotide-binding</keyword>
<feature type="domain" description="TSCPD" evidence="17">
    <location>
        <begin position="686"/>
        <end position="789"/>
    </location>
</feature>
<evidence type="ECO:0000256" key="6">
    <source>
        <dbReference type="ARBA" id="ARBA00022634"/>
    </source>
</evidence>
<dbReference type="AlphaFoldDB" id="A0A2H0VCG2"/>
<keyword evidence="10" id="KW-1015">Disulfide bond</keyword>
<dbReference type="InterPro" id="IPR013509">
    <property type="entry name" value="RNR_lsu_N"/>
</dbReference>
<dbReference type="Proteomes" id="UP000230557">
    <property type="component" value="Unassembled WGS sequence"/>
</dbReference>
<name>A0A2H0VCG2_9BACT</name>
<dbReference type="Pfam" id="PF00317">
    <property type="entry name" value="Ribonuc_red_lgN"/>
    <property type="match status" value="1"/>
</dbReference>
<evidence type="ECO:0000313" key="19">
    <source>
        <dbReference type="Proteomes" id="UP000230557"/>
    </source>
</evidence>
<dbReference type="PRINTS" id="PR01183">
    <property type="entry name" value="RIBORDTASEM1"/>
</dbReference>
<comment type="cofactor">
    <cofactor evidence="1 14">
        <name>adenosylcob(III)alamin</name>
        <dbReference type="ChEBI" id="CHEBI:18408"/>
    </cofactor>
</comment>
<keyword evidence="11 14" id="KW-0170">Cobalt</keyword>
<evidence type="ECO:0000256" key="5">
    <source>
        <dbReference type="ARBA" id="ARBA00022628"/>
    </source>
</evidence>
<dbReference type="SUPFAM" id="SSF51998">
    <property type="entry name" value="PFL-like glycyl radical enzymes"/>
    <property type="match status" value="1"/>
</dbReference>
<evidence type="ECO:0000256" key="1">
    <source>
        <dbReference type="ARBA" id="ARBA00001922"/>
    </source>
</evidence>
<dbReference type="InterPro" id="IPR050862">
    <property type="entry name" value="RdRp_reductase_class-2"/>
</dbReference>
<dbReference type="CDD" id="cd02888">
    <property type="entry name" value="RNR_II_dimer"/>
    <property type="match status" value="1"/>
</dbReference>
<evidence type="ECO:0000256" key="8">
    <source>
        <dbReference type="ARBA" id="ARBA00023002"/>
    </source>
</evidence>
<accession>A0A2H0VCG2</accession>
<comment type="similarity">
    <text evidence="2 14">Belongs to the ribonucleoside diphosphate reductase class-2 family.</text>
</comment>
<dbReference type="InterPro" id="IPR013344">
    <property type="entry name" value="RNR_NrdJ/NrdZ"/>
</dbReference>
<keyword evidence="8 14" id="KW-0560">Oxidoreductase</keyword>
<organism evidence="18 19">
    <name type="scientific">Candidatus Doudnabacteria bacterium CG10_big_fil_rev_8_21_14_0_10_41_10</name>
    <dbReference type="NCBI Taxonomy" id="1974551"/>
    <lineage>
        <taxon>Bacteria</taxon>
        <taxon>Candidatus Doudnaibacteriota</taxon>
    </lineage>
</organism>
<evidence type="ECO:0000259" key="16">
    <source>
        <dbReference type="Pfam" id="PF02867"/>
    </source>
</evidence>
<comment type="catalytic activity">
    <reaction evidence="13 14">
        <text>a 2'-deoxyribonucleoside 5'-diphosphate + [thioredoxin]-disulfide + H2O = a ribonucleoside 5'-diphosphate + [thioredoxin]-dithiol</text>
        <dbReference type="Rhea" id="RHEA:23252"/>
        <dbReference type="Rhea" id="RHEA-COMP:10698"/>
        <dbReference type="Rhea" id="RHEA-COMP:10700"/>
        <dbReference type="ChEBI" id="CHEBI:15377"/>
        <dbReference type="ChEBI" id="CHEBI:29950"/>
        <dbReference type="ChEBI" id="CHEBI:50058"/>
        <dbReference type="ChEBI" id="CHEBI:57930"/>
        <dbReference type="ChEBI" id="CHEBI:73316"/>
        <dbReference type="EC" id="1.17.4.1"/>
    </reaction>
</comment>
<evidence type="ECO:0000313" key="18">
    <source>
        <dbReference type="EMBL" id="PIR96784.1"/>
    </source>
</evidence>
<keyword evidence="5 14" id="KW-0846">Cobalamin</keyword>
<dbReference type="GO" id="GO:0005524">
    <property type="term" value="F:ATP binding"/>
    <property type="evidence" value="ECO:0007669"/>
    <property type="project" value="InterPro"/>
</dbReference>
<feature type="domain" description="Ribonucleotide reductase large subunit N-terminal" evidence="15">
    <location>
        <begin position="87"/>
        <end position="145"/>
    </location>
</feature>
<evidence type="ECO:0000256" key="14">
    <source>
        <dbReference type="RuleBase" id="RU364064"/>
    </source>
</evidence>
<evidence type="ECO:0000256" key="13">
    <source>
        <dbReference type="ARBA" id="ARBA00047754"/>
    </source>
</evidence>
<evidence type="ECO:0000256" key="4">
    <source>
        <dbReference type="ARBA" id="ARBA00014409"/>
    </source>
</evidence>
<dbReference type="NCBIfam" id="TIGR02504">
    <property type="entry name" value="NrdJ_Z"/>
    <property type="match status" value="1"/>
</dbReference>
<dbReference type="Pfam" id="PF02867">
    <property type="entry name" value="Ribonuc_red_lgC"/>
    <property type="match status" value="1"/>
</dbReference>
<protein>
    <recommendedName>
        <fullName evidence="4 14">Vitamin B12-dependent ribonucleotide reductase</fullName>
        <ecNumber evidence="3 14">1.17.4.1</ecNumber>
    </recommendedName>
</protein>
<evidence type="ECO:0000259" key="17">
    <source>
        <dbReference type="Pfam" id="PF12637"/>
    </source>
</evidence>
<dbReference type="Pfam" id="PF12637">
    <property type="entry name" value="TSCPD"/>
    <property type="match status" value="1"/>
</dbReference>
<dbReference type="Gene3D" id="3.20.70.20">
    <property type="match status" value="1"/>
</dbReference>
<evidence type="ECO:0000256" key="3">
    <source>
        <dbReference type="ARBA" id="ARBA00012274"/>
    </source>
</evidence>
<evidence type="ECO:0000256" key="10">
    <source>
        <dbReference type="ARBA" id="ARBA00023157"/>
    </source>
</evidence>
<dbReference type="GO" id="GO:0004748">
    <property type="term" value="F:ribonucleoside-diphosphate reductase activity, thioredoxin disulfide as acceptor"/>
    <property type="evidence" value="ECO:0007669"/>
    <property type="project" value="UniProtKB-EC"/>
</dbReference>
<comment type="function">
    <text evidence="12 14">Catalyzes the reduction of ribonucleotides to deoxyribonucleotides. May function to provide a pool of deoxyribonucleotide precursors for DNA repair during oxygen limitation and/or for immediate growth after restoration of oxygen.</text>
</comment>
<dbReference type="EC" id="1.17.4.1" evidence="3 14"/>
<sequence>MQTKQNLQTRKVNALSELGEKIFLDRYAQKDAQKKTISKGDTVIVCTNLKTGQREIGTVESFDESTKQVAVVLRDGHIEERALEHVDKPLETVPEQMFERIARHVASVEKTPAKQQEWEKKFRDALNDWNYVPAGRIFTGAGTGQNLTFYNCYVIPSPKDSRHGIVKTLEQMNEVFSRGGGVGMNLSSLRPRYSYVKGVNGRSSGAVSWGSLYSFSTGLIEQGGSRRGALMLILNCWHPDILEFINSKREAGRITNANISVGVTDDFMQAVKEGKDWDLVFPDTRDPLYENNWDGDLNRWKKMGGRVIKYKTVKASEVWDNIVSSAHVSAEPGMYFIDRANYYSNSHYFASLPCTNPCGEQPLPAWGVCNLGHVNLSKHIDKTNKEVMWDKLKQTVHYAIRFQDNVIDATPYFFEENKKQQFSERRVGMGTIGLAEMLIYMELRYGSPDAIKFIDKLYEFIAVAAYEASIELAQEKGAFSQFNAQEFLQSGFMKRMPESVREKVRQHGMRNVTVMTQAPTGTVGTMVGTSTGIEPFYSWTYFRKARLGVHKESIPVAKDWSEDHPGEKLPNYFANAMDLTPEEHVRVQAAVQRWTDSAISKTCNVPADYTIEQTKELYKLMYDLGCKGGTIYRDGSRDEQILATDAKNLGKDAHDQVKKQNTEAAPAKAPVTTDAMGFGIVEPRKRPEMLEGKTYKLKTAYGNLFITINNIPNDGMFEVFAQLGKAGGFFQSQVEAICRLISTSLRSGIKAEEIIKQLKGIRGPDPTWSNGKPMFSIADTIAQVMQRHMDSVSSQQKLNLEPKKLEETKQPTMPKLITEEIEVTVKEDFGVVDVSQRSIADHGNAPICPECADTITMSEGCMKCLSCGYSKC</sequence>
<gene>
    <name evidence="18" type="ORF">COT91_04765</name>
</gene>
<keyword evidence="6 14" id="KW-0237">DNA synthesis</keyword>
<evidence type="ECO:0000259" key="15">
    <source>
        <dbReference type="Pfam" id="PF00317"/>
    </source>
</evidence>
<reference evidence="19" key="1">
    <citation type="submission" date="2017-09" db="EMBL/GenBank/DDBJ databases">
        <title>Depth-based differentiation of microbial function through sediment-hosted aquifers and enrichment of novel symbionts in the deep terrestrial subsurface.</title>
        <authorList>
            <person name="Probst A.J."/>
            <person name="Ladd B."/>
            <person name="Jarett J.K."/>
            <person name="Geller-Mcgrath D.E."/>
            <person name="Sieber C.M.K."/>
            <person name="Emerson J.B."/>
            <person name="Anantharaman K."/>
            <person name="Thomas B.C."/>
            <person name="Malmstrom R."/>
            <person name="Stieglmeier M."/>
            <person name="Klingl A."/>
            <person name="Woyke T."/>
            <person name="Ryan C.M."/>
            <person name="Banfield J.F."/>
        </authorList>
    </citation>
    <scope>NUCLEOTIDE SEQUENCE [LARGE SCALE GENOMIC DNA]</scope>
</reference>
<evidence type="ECO:0000256" key="7">
    <source>
        <dbReference type="ARBA" id="ARBA00022741"/>
    </source>
</evidence>
<evidence type="ECO:0000256" key="2">
    <source>
        <dbReference type="ARBA" id="ARBA00007405"/>
    </source>
</evidence>
<dbReference type="GO" id="GO:0031419">
    <property type="term" value="F:cobalamin binding"/>
    <property type="evidence" value="ECO:0007669"/>
    <property type="project" value="UniProtKB-KW"/>
</dbReference>
<dbReference type="PANTHER" id="PTHR43371:SF1">
    <property type="entry name" value="RIBONUCLEOSIDE-DIPHOSPHATE REDUCTASE"/>
    <property type="match status" value="1"/>
</dbReference>
<dbReference type="GO" id="GO:0071897">
    <property type="term" value="P:DNA biosynthetic process"/>
    <property type="evidence" value="ECO:0007669"/>
    <property type="project" value="UniProtKB-KW"/>
</dbReference>
<dbReference type="PANTHER" id="PTHR43371">
    <property type="entry name" value="VITAMIN B12-DEPENDENT RIBONUCLEOTIDE REDUCTASE"/>
    <property type="match status" value="1"/>
</dbReference>
<evidence type="ECO:0000256" key="9">
    <source>
        <dbReference type="ARBA" id="ARBA00023116"/>
    </source>
</evidence>
<feature type="domain" description="Ribonucleotide reductase large subunit C-terminal" evidence="16">
    <location>
        <begin position="152"/>
        <end position="632"/>
    </location>
</feature>
<comment type="caution">
    <text evidence="18">The sequence shown here is derived from an EMBL/GenBank/DDBJ whole genome shotgun (WGS) entry which is preliminary data.</text>
</comment>
<dbReference type="InterPro" id="IPR000788">
    <property type="entry name" value="RNR_lg_C"/>
</dbReference>
<evidence type="ECO:0000256" key="11">
    <source>
        <dbReference type="ARBA" id="ARBA00023285"/>
    </source>
</evidence>
<dbReference type="GO" id="GO:0009263">
    <property type="term" value="P:deoxyribonucleotide biosynthetic process"/>
    <property type="evidence" value="ECO:0007669"/>
    <property type="project" value="UniProtKB-KW"/>
</dbReference>
<proteinExistence type="inferred from homology"/>
<dbReference type="EMBL" id="PFAJ01000062">
    <property type="protein sequence ID" value="PIR96784.1"/>
    <property type="molecule type" value="Genomic_DNA"/>
</dbReference>
<evidence type="ECO:0000256" key="12">
    <source>
        <dbReference type="ARBA" id="ARBA00025437"/>
    </source>
</evidence>
<keyword evidence="9" id="KW-0215">Deoxyribonucleotide synthesis</keyword>